<proteinExistence type="predicted"/>
<feature type="region of interest" description="Disordered" evidence="1">
    <location>
        <begin position="149"/>
        <end position="259"/>
    </location>
</feature>
<dbReference type="Pfam" id="PF00313">
    <property type="entry name" value="CSD"/>
    <property type="match status" value="1"/>
</dbReference>
<keyword evidence="3" id="KW-1185">Reference proteome</keyword>
<feature type="compositionally biased region" description="Basic residues" evidence="1">
    <location>
        <begin position="168"/>
        <end position="178"/>
    </location>
</feature>
<feature type="compositionally biased region" description="Basic residues" evidence="1">
    <location>
        <begin position="200"/>
        <end position="214"/>
    </location>
</feature>
<evidence type="ECO:0000259" key="2">
    <source>
        <dbReference type="PROSITE" id="PS51857"/>
    </source>
</evidence>
<dbReference type="GO" id="GO:0003676">
    <property type="term" value="F:nucleic acid binding"/>
    <property type="evidence" value="ECO:0007669"/>
    <property type="project" value="InterPro"/>
</dbReference>
<dbReference type="InterPro" id="IPR002059">
    <property type="entry name" value="CSP_DNA-bd"/>
</dbReference>
<evidence type="ECO:0000313" key="4">
    <source>
        <dbReference type="WBParaSite" id="TCONS_00005228.p1"/>
    </source>
</evidence>
<dbReference type="PANTHER" id="PTHR11544">
    <property type="entry name" value="COLD SHOCK DOMAIN CONTAINING PROTEINS"/>
    <property type="match status" value="1"/>
</dbReference>
<dbReference type="InterPro" id="IPR011129">
    <property type="entry name" value="CSD"/>
</dbReference>
<dbReference type="AlphaFoldDB" id="A0AAF5HZG8"/>
<dbReference type="WBParaSite" id="TCONS_00005228.p1">
    <property type="protein sequence ID" value="TCONS_00005228.p1"/>
    <property type="gene ID" value="XLOC_003558"/>
</dbReference>
<reference evidence="4" key="1">
    <citation type="submission" date="2024-02" db="UniProtKB">
        <authorList>
            <consortium name="WormBaseParasite"/>
        </authorList>
    </citation>
    <scope>IDENTIFICATION</scope>
</reference>
<dbReference type="PROSITE" id="PS51857">
    <property type="entry name" value="CSD_2"/>
    <property type="match status" value="1"/>
</dbReference>
<name>A0AAF5HZG8_STRER</name>
<dbReference type="InterPro" id="IPR012340">
    <property type="entry name" value="NA-bd_OB-fold"/>
</dbReference>
<protein>
    <recommendedName>
        <fullName evidence="2">CSD domain-containing protein</fullName>
    </recommendedName>
</protein>
<feature type="compositionally biased region" description="Basic and acidic residues" evidence="1">
    <location>
        <begin position="40"/>
        <end position="66"/>
    </location>
</feature>
<organism evidence="3 4">
    <name type="scientific">Strongyloides stercoralis</name>
    <name type="common">Threadworm</name>
    <dbReference type="NCBI Taxonomy" id="6248"/>
    <lineage>
        <taxon>Eukaryota</taxon>
        <taxon>Metazoa</taxon>
        <taxon>Ecdysozoa</taxon>
        <taxon>Nematoda</taxon>
        <taxon>Chromadorea</taxon>
        <taxon>Rhabditida</taxon>
        <taxon>Tylenchina</taxon>
        <taxon>Panagrolaimomorpha</taxon>
        <taxon>Strongyloidoidea</taxon>
        <taxon>Strongyloididae</taxon>
        <taxon>Strongyloides</taxon>
    </lineage>
</organism>
<feature type="compositionally biased region" description="Polar residues" evidence="1">
    <location>
        <begin position="187"/>
        <end position="197"/>
    </location>
</feature>
<dbReference type="SMART" id="SM00357">
    <property type="entry name" value="CSP"/>
    <property type="match status" value="1"/>
</dbReference>
<dbReference type="PRINTS" id="PR00050">
    <property type="entry name" value="COLDSHOCK"/>
</dbReference>
<dbReference type="Proteomes" id="UP000035681">
    <property type="component" value="Unplaced"/>
</dbReference>
<feature type="region of interest" description="Disordered" evidence="1">
    <location>
        <begin position="37"/>
        <end position="68"/>
    </location>
</feature>
<dbReference type="SUPFAM" id="SSF50249">
    <property type="entry name" value="Nucleic acid-binding proteins"/>
    <property type="match status" value="1"/>
</dbReference>
<evidence type="ECO:0000256" key="1">
    <source>
        <dbReference type="SAM" id="MobiDB-lite"/>
    </source>
</evidence>
<feature type="compositionally biased region" description="Basic and acidic residues" evidence="1">
    <location>
        <begin position="241"/>
        <end position="259"/>
    </location>
</feature>
<dbReference type="CDD" id="cd04458">
    <property type="entry name" value="CSP_CDS"/>
    <property type="match status" value="1"/>
</dbReference>
<dbReference type="InterPro" id="IPR050181">
    <property type="entry name" value="Cold_shock_domain"/>
</dbReference>
<dbReference type="Gene3D" id="2.40.50.140">
    <property type="entry name" value="Nucleic acid-binding proteins"/>
    <property type="match status" value="1"/>
</dbReference>
<evidence type="ECO:0000313" key="3">
    <source>
        <dbReference type="Proteomes" id="UP000035681"/>
    </source>
</evidence>
<dbReference type="InterPro" id="IPR019844">
    <property type="entry name" value="CSD_CS"/>
</dbReference>
<sequence length="259" mass="29036">GAYQHLTACFGIDLFFDNIIFVNIIFTIMTAKTKVTSNADGERDQLPTIEGEKDLPIPEKNDKGEGYNDENYVNGNKIIERKVCGTCKWFNVVNGYGFISRSDGKGDIFVHQTAIAKNNPQKKLKSLNDNESVEFDVVEGRKGLEAVNVTGPNGEAVQGSSHADYLHKPKRRWRKVRNDKKGGSDNAGKSNDDNNSQNKLKNRNKGRRKKSKGPKKNENNENNSDNQQSLDTLKTNKKKKVDSEENKVEDAQQTKKESS</sequence>
<accession>A0AAF5HZG8</accession>
<dbReference type="PROSITE" id="PS00352">
    <property type="entry name" value="CSD_1"/>
    <property type="match status" value="1"/>
</dbReference>
<dbReference type="FunFam" id="2.40.50.140:FF:000274">
    <property type="entry name" value="Mitochondrial RNA binding protein"/>
    <property type="match status" value="1"/>
</dbReference>
<feature type="domain" description="CSD" evidence="2">
    <location>
        <begin position="82"/>
        <end position="151"/>
    </location>
</feature>